<evidence type="ECO:0000313" key="3">
    <source>
        <dbReference type="Proteomes" id="UP001056384"/>
    </source>
</evidence>
<gene>
    <name evidence="2" type="ORF">Slin15195_G113910</name>
</gene>
<organism evidence="2 3">
    <name type="scientific">Septoria linicola</name>
    <dbReference type="NCBI Taxonomy" id="215465"/>
    <lineage>
        <taxon>Eukaryota</taxon>
        <taxon>Fungi</taxon>
        <taxon>Dikarya</taxon>
        <taxon>Ascomycota</taxon>
        <taxon>Pezizomycotina</taxon>
        <taxon>Dothideomycetes</taxon>
        <taxon>Dothideomycetidae</taxon>
        <taxon>Mycosphaerellales</taxon>
        <taxon>Mycosphaerellaceae</taxon>
        <taxon>Septoria</taxon>
    </lineage>
</organism>
<feature type="compositionally biased region" description="Basic and acidic residues" evidence="1">
    <location>
        <begin position="1"/>
        <end position="11"/>
    </location>
</feature>
<dbReference type="AlphaFoldDB" id="A0A9Q9AY16"/>
<proteinExistence type="predicted"/>
<accession>A0A9Q9AY16</accession>
<feature type="region of interest" description="Disordered" evidence="1">
    <location>
        <begin position="37"/>
        <end position="87"/>
    </location>
</feature>
<evidence type="ECO:0000256" key="1">
    <source>
        <dbReference type="SAM" id="MobiDB-lite"/>
    </source>
</evidence>
<reference evidence="2" key="1">
    <citation type="submission" date="2022-06" db="EMBL/GenBank/DDBJ databases">
        <title>Complete genome sequences of two strains of the flax pathogen Septoria linicola.</title>
        <authorList>
            <person name="Lapalu N."/>
            <person name="Simon A."/>
            <person name="Demenou B."/>
            <person name="Paumier D."/>
            <person name="Guillot M.-P."/>
            <person name="Gout L."/>
            <person name="Valade R."/>
        </authorList>
    </citation>
    <scope>NUCLEOTIDE SEQUENCE</scope>
    <source>
        <strain evidence="2">SE15195</strain>
    </source>
</reference>
<feature type="region of interest" description="Disordered" evidence="1">
    <location>
        <begin position="1"/>
        <end position="25"/>
    </location>
</feature>
<dbReference type="EMBL" id="CP099427">
    <property type="protein sequence ID" value="USW58072.1"/>
    <property type="molecule type" value="Genomic_DNA"/>
</dbReference>
<name>A0A9Q9AY16_9PEZI</name>
<sequence length="182" mass="19739">MYTQDQQDRAARNINGEFMNDTIFGDRKMDAGSRLMWANVKKGNGSPAPSSRKGNPREDAAKKPTPAPPTAPLRATKGTQTTAKNVEVYPESATTKKMIEGPTDRIRGANVLRLAKKYGNQQLADLMNAAHPSEDEITGNAVNERMKSAYSALDDSNMTMRKAVEKARADKGIRVGSTGKGV</sequence>
<dbReference type="Proteomes" id="UP001056384">
    <property type="component" value="Chromosome 10"/>
</dbReference>
<evidence type="ECO:0000313" key="2">
    <source>
        <dbReference type="EMBL" id="USW58072.1"/>
    </source>
</evidence>
<protein>
    <submittedName>
        <fullName evidence="2">Uncharacterized protein</fullName>
    </submittedName>
</protein>
<keyword evidence="3" id="KW-1185">Reference proteome</keyword>